<keyword evidence="2" id="KW-1133">Transmembrane helix</keyword>
<evidence type="ECO:0000256" key="1">
    <source>
        <dbReference type="SAM" id="MobiDB-lite"/>
    </source>
</evidence>
<feature type="transmembrane region" description="Helical" evidence="2">
    <location>
        <begin position="262"/>
        <end position="282"/>
    </location>
</feature>
<dbReference type="AlphaFoldDB" id="A0A5C6N381"/>
<keyword evidence="4" id="KW-1185">Reference proteome</keyword>
<keyword evidence="2" id="KW-0812">Transmembrane</keyword>
<evidence type="ECO:0000313" key="4">
    <source>
        <dbReference type="Proteomes" id="UP000324091"/>
    </source>
</evidence>
<comment type="caution">
    <text evidence="3">The sequence shown here is derived from an EMBL/GenBank/DDBJ whole genome shotgun (WGS) entry which is preliminary data.</text>
</comment>
<keyword evidence="2" id="KW-0472">Membrane</keyword>
<evidence type="ECO:0000256" key="2">
    <source>
        <dbReference type="SAM" id="Phobius"/>
    </source>
</evidence>
<protein>
    <submittedName>
        <fullName evidence="3">Uncharacterized protein</fullName>
    </submittedName>
</protein>
<reference evidence="3 4" key="1">
    <citation type="submission" date="2019-04" db="EMBL/GenBank/DDBJ databases">
        <title>Chromosome genome assembly for Takifugu flavidus.</title>
        <authorList>
            <person name="Xiao S."/>
        </authorList>
    </citation>
    <scope>NUCLEOTIDE SEQUENCE [LARGE SCALE GENOMIC DNA]</scope>
    <source>
        <strain evidence="3">HTHZ2018</strain>
        <tissue evidence="3">Muscle</tissue>
    </source>
</reference>
<accession>A0A5C6N381</accession>
<proteinExistence type="predicted"/>
<organism evidence="3 4">
    <name type="scientific">Takifugu flavidus</name>
    <name type="common">sansaifugu</name>
    <dbReference type="NCBI Taxonomy" id="433684"/>
    <lineage>
        <taxon>Eukaryota</taxon>
        <taxon>Metazoa</taxon>
        <taxon>Chordata</taxon>
        <taxon>Craniata</taxon>
        <taxon>Vertebrata</taxon>
        <taxon>Euteleostomi</taxon>
        <taxon>Actinopterygii</taxon>
        <taxon>Neopterygii</taxon>
        <taxon>Teleostei</taxon>
        <taxon>Neoteleostei</taxon>
        <taxon>Acanthomorphata</taxon>
        <taxon>Eupercaria</taxon>
        <taxon>Tetraodontiformes</taxon>
        <taxon>Tetradontoidea</taxon>
        <taxon>Tetraodontidae</taxon>
        <taxon>Takifugu</taxon>
    </lineage>
</organism>
<dbReference type="EMBL" id="RHFK02000018">
    <property type="protein sequence ID" value="TWW61258.1"/>
    <property type="molecule type" value="Genomic_DNA"/>
</dbReference>
<gene>
    <name evidence="3" type="ORF">D4764_05G0013480</name>
</gene>
<evidence type="ECO:0000313" key="3">
    <source>
        <dbReference type="EMBL" id="TWW61258.1"/>
    </source>
</evidence>
<feature type="transmembrane region" description="Helical" evidence="2">
    <location>
        <begin position="207"/>
        <end position="231"/>
    </location>
</feature>
<sequence length="339" mass="35275">MDPVFCGALGAREAGSLWAIASSVGLGPVLRQKTTPVASSSMTPSEQRCAQVETEVLLQLLHSQQEPTIMVRDEPAEDQGPGSCSGSRGQVPEHLQGTAGLPLSKPLLLLVVVVVVVGGLGSIPDAQPGGETPPIPGTDEQSRAEGRHSSILTTGKRNFSGDKMWRSTKVLVLLLVLWKDASSQNKLYSTCTPTTLTRAHSKETLKLLLLLLLMLLCCCCCCCCCCCSAAAAAVAAAAATAAAATAVAAPAAATATAAAATAAAATTTAAAAAAALLLLLLLCCCCCCCYCYCCCCCCCYCCYCCCCYCCCCCCCCYCYCCCCYCCCCYYYCCYCYCCC</sequence>
<feature type="region of interest" description="Disordered" evidence="1">
    <location>
        <begin position="74"/>
        <end position="97"/>
    </location>
</feature>
<dbReference type="Proteomes" id="UP000324091">
    <property type="component" value="Chromosome 5"/>
</dbReference>
<feature type="transmembrane region" description="Helical" evidence="2">
    <location>
        <begin position="237"/>
        <end position="255"/>
    </location>
</feature>
<name>A0A5C6N381_9TELE</name>
<feature type="region of interest" description="Disordered" evidence="1">
    <location>
        <begin position="125"/>
        <end position="149"/>
    </location>
</feature>